<dbReference type="AlphaFoldDB" id="A0A5J4VHD9"/>
<evidence type="ECO:0000256" key="1">
    <source>
        <dbReference type="SAM" id="MobiDB-lite"/>
    </source>
</evidence>
<dbReference type="Proteomes" id="UP000324800">
    <property type="component" value="Unassembled WGS sequence"/>
</dbReference>
<gene>
    <name evidence="2" type="ORF">EZS28_022717</name>
</gene>
<dbReference type="OrthoDB" id="10265253at2759"/>
<comment type="caution">
    <text evidence="2">The sequence shown here is derived from an EMBL/GenBank/DDBJ whole genome shotgun (WGS) entry which is preliminary data.</text>
</comment>
<protein>
    <recommendedName>
        <fullName evidence="4">Flavodoxin-like domain-containing protein</fullName>
    </recommendedName>
</protein>
<dbReference type="GO" id="GO:0010181">
    <property type="term" value="F:FMN binding"/>
    <property type="evidence" value="ECO:0007669"/>
    <property type="project" value="InterPro"/>
</dbReference>
<dbReference type="Gene3D" id="3.40.50.360">
    <property type="match status" value="1"/>
</dbReference>
<evidence type="ECO:0008006" key="4">
    <source>
        <dbReference type="Google" id="ProtNLM"/>
    </source>
</evidence>
<proteinExistence type="predicted"/>
<dbReference type="SUPFAM" id="SSF52218">
    <property type="entry name" value="Flavoproteins"/>
    <property type="match status" value="1"/>
</dbReference>
<name>A0A5J4VHD9_9EUKA</name>
<accession>A0A5J4VHD9</accession>
<dbReference type="EMBL" id="SNRW01007144">
    <property type="protein sequence ID" value="KAA6381756.1"/>
    <property type="molecule type" value="Genomic_DNA"/>
</dbReference>
<evidence type="ECO:0000313" key="2">
    <source>
        <dbReference type="EMBL" id="KAA6381756.1"/>
    </source>
</evidence>
<feature type="region of interest" description="Disordered" evidence="1">
    <location>
        <begin position="166"/>
        <end position="190"/>
    </location>
</feature>
<dbReference type="InterPro" id="IPR029039">
    <property type="entry name" value="Flavoprotein-like_sf"/>
</dbReference>
<dbReference type="InterPro" id="IPR001226">
    <property type="entry name" value="Flavodoxin_CS"/>
</dbReference>
<dbReference type="GO" id="GO:0009055">
    <property type="term" value="F:electron transfer activity"/>
    <property type="evidence" value="ECO:0007669"/>
    <property type="project" value="InterPro"/>
</dbReference>
<organism evidence="2 3">
    <name type="scientific">Streblomastix strix</name>
    <dbReference type="NCBI Taxonomy" id="222440"/>
    <lineage>
        <taxon>Eukaryota</taxon>
        <taxon>Metamonada</taxon>
        <taxon>Preaxostyla</taxon>
        <taxon>Oxymonadida</taxon>
        <taxon>Streblomastigidae</taxon>
        <taxon>Streblomastix</taxon>
    </lineage>
</organism>
<sequence>MTRALIVYITQSGNTKKVADLVQAEFVKNNVTPVVEIIKCDVKPGLFSALKQGYRTQLDKKYTLDPPENDASQFDYVVFGAPVWMWKICPPLDEWLKASKFDPTKTNYGAFIQCQKNGFEKSYEEIEKITGKELSSKTTIFDKELKQDPQAVQNKVEQLVRDVISTKTTPPTEDALEGQETQIAPEQKSE</sequence>
<reference evidence="2 3" key="1">
    <citation type="submission" date="2019-03" db="EMBL/GenBank/DDBJ databases">
        <title>Single cell metagenomics reveals metabolic interactions within the superorganism composed of flagellate Streblomastix strix and complex community of Bacteroidetes bacteria on its surface.</title>
        <authorList>
            <person name="Treitli S.C."/>
            <person name="Kolisko M."/>
            <person name="Husnik F."/>
            <person name="Keeling P."/>
            <person name="Hampl V."/>
        </authorList>
    </citation>
    <scope>NUCLEOTIDE SEQUENCE [LARGE SCALE GENOMIC DNA]</scope>
    <source>
        <strain evidence="2">ST1C</strain>
    </source>
</reference>
<dbReference type="PROSITE" id="PS00201">
    <property type="entry name" value="FLAVODOXIN"/>
    <property type="match status" value="1"/>
</dbReference>
<evidence type="ECO:0000313" key="3">
    <source>
        <dbReference type="Proteomes" id="UP000324800"/>
    </source>
</evidence>